<feature type="domain" description="Fibronectin type-III" evidence="1">
    <location>
        <begin position="1"/>
        <end position="48"/>
    </location>
</feature>
<organism evidence="2 3">
    <name type="scientific">Vireo altiloquus</name>
    <name type="common">Black-whiskered vireo</name>
    <name type="synonym">Muscicapa altiloqua</name>
    <dbReference type="NCBI Taxonomy" id="34956"/>
    <lineage>
        <taxon>Eukaryota</taxon>
        <taxon>Metazoa</taxon>
        <taxon>Chordata</taxon>
        <taxon>Craniata</taxon>
        <taxon>Vertebrata</taxon>
        <taxon>Euteleostomi</taxon>
        <taxon>Archelosauria</taxon>
        <taxon>Archosauria</taxon>
        <taxon>Dinosauria</taxon>
        <taxon>Saurischia</taxon>
        <taxon>Theropoda</taxon>
        <taxon>Coelurosauria</taxon>
        <taxon>Aves</taxon>
        <taxon>Neognathae</taxon>
        <taxon>Neoaves</taxon>
        <taxon>Telluraves</taxon>
        <taxon>Australaves</taxon>
        <taxon>Passeriformes</taxon>
        <taxon>Corvoidea</taxon>
        <taxon>Vireonidae</taxon>
        <taxon>Vireoninae</taxon>
        <taxon>Vireo</taxon>
    </lineage>
</organism>
<gene>
    <name evidence="2" type="primary">Itgb4</name>
    <name evidence="2" type="ORF">VIRALT_R08081</name>
</gene>
<dbReference type="PROSITE" id="PS50853">
    <property type="entry name" value="FN3"/>
    <property type="match status" value="1"/>
</dbReference>
<dbReference type="InterPro" id="IPR003961">
    <property type="entry name" value="FN3_dom"/>
</dbReference>
<proteinExistence type="predicted"/>
<dbReference type="Gene3D" id="2.60.40.10">
    <property type="entry name" value="Immunoglobulins"/>
    <property type="match status" value="1"/>
</dbReference>
<accession>A0A7K5LPX1</accession>
<reference evidence="2 3" key="1">
    <citation type="submission" date="2019-09" db="EMBL/GenBank/DDBJ databases">
        <title>Bird 10,000 Genomes (B10K) Project - Family phase.</title>
        <authorList>
            <person name="Zhang G."/>
        </authorList>
    </citation>
    <scope>NUCLEOTIDE SEQUENCE [LARGE SCALE GENOMIC DNA]</scope>
    <source>
        <strain evidence="2">B10K-DU-001-22</strain>
        <tissue evidence="2">Muscle</tissue>
    </source>
</reference>
<evidence type="ECO:0000313" key="3">
    <source>
        <dbReference type="Proteomes" id="UP000589495"/>
    </source>
</evidence>
<dbReference type="Proteomes" id="UP000589495">
    <property type="component" value="Unassembled WGS sequence"/>
</dbReference>
<evidence type="ECO:0000313" key="2">
    <source>
        <dbReference type="EMBL" id="NWT20183.1"/>
    </source>
</evidence>
<dbReference type="InterPro" id="IPR013783">
    <property type="entry name" value="Ig-like_fold"/>
</dbReference>
<dbReference type="SUPFAM" id="SSF49265">
    <property type="entry name" value="Fibronectin type III"/>
    <property type="match status" value="1"/>
</dbReference>
<protein>
    <submittedName>
        <fullName evidence="2">ITB4 protein</fullName>
    </submittedName>
</protein>
<feature type="non-terminal residue" evidence="2">
    <location>
        <position position="1"/>
    </location>
</feature>
<comment type="caution">
    <text evidence="2">The sequence shown here is derived from an EMBL/GenBank/DDBJ whole genome shotgun (WGS) entry which is preliminary data.</text>
</comment>
<evidence type="ECO:0000259" key="1">
    <source>
        <dbReference type="PROSITE" id="PS50853"/>
    </source>
</evidence>
<keyword evidence="3" id="KW-1185">Reference proteome</keyword>
<dbReference type="InterPro" id="IPR036116">
    <property type="entry name" value="FN3_sf"/>
</dbReference>
<name>A0A7K5LPX1_VIRAL</name>
<dbReference type="AlphaFoldDB" id="A0A7K5LPX1"/>
<dbReference type="EMBL" id="VZRF01014198">
    <property type="protein sequence ID" value="NWT20183.1"/>
    <property type="molecule type" value="Genomic_DNA"/>
</dbReference>
<feature type="non-terminal residue" evidence="2">
    <location>
        <position position="130"/>
    </location>
</feature>
<sequence length="130" mass="14683">VEGDNLETTLTVPHLSENVPYKFKVQANTTQGFGPEREGLITIESQDRGVFSQFGGQQYMREEVYKFPTEYTTKTSISHSSLDPHFTDGMLVTTQRVENSSSTLTQEFVSRTVMASGTLTQQVERQFYEA</sequence>
<dbReference type="CDD" id="cd00063">
    <property type="entry name" value="FN3"/>
    <property type="match status" value="1"/>
</dbReference>